<evidence type="ECO:0000313" key="3">
    <source>
        <dbReference type="Proteomes" id="UP001196980"/>
    </source>
</evidence>
<gene>
    <name evidence="2" type="ORF">HWQ67_18135</name>
</gene>
<evidence type="ECO:0000256" key="1">
    <source>
        <dbReference type="SAM" id="MobiDB-lite"/>
    </source>
</evidence>
<protein>
    <submittedName>
        <fullName evidence="2">Uncharacterized protein</fullName>
    </submittedName>
</protein>
<evidence type="ECO:0000313" key="2">
    <source>
        <dbReference type="EMBL" id="MBV6343496.1"/>
    </source>
</evidence>
<dbReference type="Proteomes" id="UP001196980">
    <property type="component" value="Unassembled WGS sequence"/>
</dbReference>
<accession>A0ABS6S3S2</accession>
<proteinExistence type="predicted"/>
<keyword evidence="3" id="KW-1185">Reference proteome</keyword>
<feature type="non-terminal residue" evidence="2">
    <location>
        <position position="1"/>
    </location>
</feature>
<reference evidence="2 3" key="1">
    <citation type="journal article" date="2020" name="J Geophys Res Biogeosci">
        <title>Magnetotaxis as an Adaptation to Enable Bacterial Shuttling of Microbial Sulfur and Sulfur Cycling Across Aquatic Oxic#Anoxic Interfaces.</title>
        <authorList>
            <person name="Li J."/>
            <person name="Liu P."/>
            <person name="Wang J."/>
            <person name="Roberts A.P."/>
            <person name="Pan Y."/>
        </authorList>
    </citation>
    <scope>NUCLEOTIDE SEQUENCE [LARGE SCALE GENOMIC DNA]</scope>
    <source>
        <strain evidence="2 3">MYR-1_YQ</strain>
    </source>
</reference>
<feature type="region of interest" description="Disordered" evidence="1">
    <location>
        <begin position="1"/>
        <end position="22"/>
    </location>
</feature>
<feature type="region of interest" description="Disordered" evidence="1">
    <location>
        <begin position="81"/>
        <end position="107"/>
    </location>
</feature>
<dbReference type="EMBL" id="JABXWD010000620">
    <property type="protein sequence ID" value="MBV6343496.1"/>
    <property type="molecule type" value="Genomic_DNA"/>
</dbReference>
<sequence length="107" mass="11538">IEGPGPLNDDLSDLFEGPDMDRDNDVYIEDLVTVDEEDVFGDGGEDMSDLLDVPDDVLDVPASVTSDVTDVTRLCVDRPCPAPGSRQVWRRPPRSAPPPGGMITGLQ</sequence>
<dbReference type="RefSeq" id="WP_218254110.1">
    <property type="nucleotide sequence ID" value="NZ_JABXWD010000620.1"/>
</dbReference>
<comment type="caution">
    <text evidence="2">The sequence shown here is derived from an EMBL/GenBank/DDBJ whole genome shotgun (WGS) entry which is preliminary data.</text>
</comment>
<organism evidence="2 3">
    <name type="scientific">Candidatus Magnetobacterium casense</name>
    <dbReference type="NCBI Taxonomy" id="1455061"/>
    <lineage>
        <taxon>Bacteria</taxon>
        <taxon>Pseudomonadati</taxon>
        <taxon>Nitrospirota</taxon>
        <taxon>Thermodesulfovibrionia</taxon>
        <taxon>Thermodesulfovibrionales</taxon>
        <taxon>Candidatus Magnetobacteriaceae</taxon>
        <taxon>Candidatus Magnetobacterium</taxon>
    </lineage>
</organism>
<name>A0ABS6S3S2_9BACT</name>